<name>Q7G4S6_ORYSJ</name>
<reference evidence="4" key="2">
    <citation type="journal article" date="2005" name="Nature">
        <title>The map-based sequence of the rice genome.</title>
        <authorList>
            <consortium name="International rice genome sequencing project (IRGSP)"/>
            <person name="Matsumoto T."/>
            <person name="Wu J."/>
            <person name="Kanamori H."/>
            <person name="Katayose Y."/>
            <person name="Fujisawa M."/>
            <person name="Namiki N."/>
            <person name="Mizuno H."/>
            <person name="Yamamoto K."/>
            <person name="Antonio B.A."/>
            <person name="Baba T."/>
            <person name="Sakata K."/>
            <person name="Nagamura Y."/>
            <person name="Aoki H."/>
            <person name="Arikawa K."/>
            <person name="Arita K."/>
            <person name="Bito T."/>
            <person name="Chiden Y."/>
            <person name="Fujitsuka N."/>
            <person name="Fukunaka R."/>
            <person name="Hamada M."/>
            <person name="Harada C."/>
            <person name="Hayashi A."/>
            <person name="Hijishita S."/>
            <person name="Honda M."/>
            <person name="Hosokawa S."/>
            <person name="Ichikawa Y."/>
            <person name="Idonuma A."/>
            <person name="Iijima M."/>
            <person name="Ikeda M."/>
            <person name="Ikeno M."/>
            <person name="Ito K."/>
            <person name="Ito S."/>
            <person name="Ito T."/>
            <person name="Ito Y."/>
            <person name="Ito Y."/>
            <person name="Iwabuchi A."/>
            <person name="Kamiya K."/>
            <person name="Karasawa W."/>
            <person name="Kurita K."/>
            <person name="Katagiri S."/>
            <person name="Kikuta A."/>
            <person name="Kobayashi H."/>
            <person name="Kobayashi N."/>
            <person name="Machita K."/>
            <person name="Maehara T."/>
            <person name="Masukawa M."/>
            <person name="Mizubayashi T."/>
            <person name="Mukai Y."/>
            <person name="Nagasaki H."/>
            <person name="Nagata Y."/>
            <person name="Naito S."/>
            <person name="Nakashima M."/>
            <person name="Nakama Y."/>
            <person name="Nakamichi Y."/>
            <person name="Nakamura M."/>
            <person name="Meguro A."/>
            <person name="Negishi M."/>
            <person name="Ohta I."/>
            <person name="Ohta T."/>
            <person name="Okamoto M."/>
            <person name="Ono N."/>
            <person name="Saji S."/>
            <person name="Sakaguchi M."/>
            <person name="Sakai K."/>
            <person name="Shibata M."/>
            <person name="Shimokawa T."/>
            <person name="Song J."/>
            <person name="Takazaki Y."/>
            <person name="Terasawa K."/>
            <person name="Tsugane M."/>
            <person name="Tsuji K."/>
            <person name="Ueda S."/>
            <person name="Waki K."/>
            <person name="Yamagata H."/>
            <person name="Yamamoto M."/>
            <person name="Yamamoto S."/>
            <person name="Yamane H."/>
            <person name="Yoshiki S."/>
            <person name="Yoshihara R."/>
            <person name="Yukawa K."/>
            <person name="Zhong H."/>
            <person name="Yano M."/>
            <person name="Yuan Q."/>
            <person name="Ouyang S."/>
            <person name="Liu J."/>
            <person name="Jones K.M."/>
            <person name="Gansberger K."/>
            <person name="Moffat K."/>
            <person name="Hill J."/>
            <person name="Bera J."/>
            <person name="Fadrosh D."/>
            <person name="Jin S."/>
            <person name="Johri S."/>
            <person name="Kim M."/>
            <person name="Overton L."/>
            <person name="Reardon M."/>
            <person name="Tsitrin T."/>
            <person name="Vuong H."/>
            <person name="Weaver B."/>
            <person name="Ciecko A."/>
            <person name="Tallon L."/>
            <person name="Jackson J."/>
            <person name="Pai G."/>
            <person name="Aken S.V."/>
            <person name="Utterback T."/>
            <person name="Reidmuller S."/>
            <person name="Feldblyum T."/>
            <person name="Hsiao J."/>
            <person name="Zismann V."/>
            <person name="Iobst S."/>
            <person name="de Vazeille A.R."/>
            <person name="Buell C.R."/>
            <person name="Ying K."/>
            <person name="Li Y."/>
            <person name="Lu T."/>
            <person name="Huang Y."/>
            <person name="Zhao Q."/>
            <person name="Feng Q."/>
            <person name="Zhang L."/>
            <person name="Zhu J."/>
            <person name="Weng Q."/>
            <person name="Mu J."/>
            <person name="Lu Y."/>
            <person name="Fan D."/>
            <person name="Liu Y."/>
            <person name="Guan J."/>
            <person name="Zhang Y."/>
            <person name="Yu S."/>
            <person name="Liu X."/>
            <person name="Zhang Y."/>
            <person name="Hong G."/>
            <person name="Han B."/>
            <person name="Choisne N."/>
            <person name="Demange N."/>
            <person name="Orjeda G."/>
            <person name="Samain S."/>
            <person name="Cattolico L."/>
            <person name="Pelletier E."/>
            <person name="Couloux A."/>
            <person name="Segurens B."/>
            <person name="Wincker P."/>
            <person name="D'Hont A."/>
            <person name="Scarpelli C."/>
            <person name="Weissenbach J."/>
            <person name="Salanoubat M."/>
            <person name="Quetier F."/>
            <person name="Yu Y."/>
            <person name="Kim H.R."/>
            <person name="Rambo T."/>
            <person name="Currie J."/>
            <person name="Collura K."/>
            <person name="Luo M."/>
            <person name="Yang T."/>
            <person name="Ammiraju J.S.S."/>
            <person name="Engler F."/>
            <person name="Soderlund C."/>
            <person name="Wing R.A."/>
            <person name="Palmer L.E."/>
            <person name="de la Bastide M."/>
            <person name="Spiegel L."/>
            <person name="Nascimento L."/>
            <person name="Zutavern T."/>
            <person name="O'Shaughnessy A."/>
            <person name="Dike S."/>
            <person name="Dedhia N."/>
            <person name="Preston R."/>
            <person name="Balija V."/>
            <person name="McCombie W.R."/>
            <person name="Chow T."/>
            <person name="Chen H."/>
            <person name="Chung M."/>
            <person name="Chen C."/>
            <person name="Shaw J."/>
            <person name="Wu H."/>
            <person name="Hsiao K."/>
            <person name="Chao Y."/>
            <person name="Chu M."/>
            <person name="Cheng C."/>
            <person name="Hour A."/>
            <person name="Lee P."/>
            <person name="Lin S."/>
            <person name="Lin Y."/>
            <person name="Liou J."/>
            <person name="Liu S."/>
            <person name="Hsing Y."/>
            <person name="Raghuvanshi S."/>
            <person name="Mohanty A."/>
            <person name="Bharti A.K."/>
            <person name="Gaur A."/>
            <person name="Gupta V."/>
            <person name="Kumar D."/>
            <person name="Ravi V."/>
            <person name="Vij S."/>
            <person name="Kapur A."/>
            <person name="Khurana P."/>
            <person name="Khurana P."/>
            <person name="Khurana J.P."/>
            <person name="Tyagi A.K."/>
            <person name="Gaikwad K."/>
            <person name="Singh A."/>
            <person name="Dalal V."/>
            <person name="Srivastava S."/>
            <person name="Dixit A."/>
            <person name="Pal A.K."/>
            <person name="Ghazi I.A."/>
            <person name="Yadav M."/>
            <person name="Pandit A."/>
            <person name="Bhargava A."/>
            <person name="Sureshbabu K."/>
            <person name="Batra K."/>
            <person name="Sharma T.R."/>
            <person name="Mohapatra T."/>
            <person name="Singh N.K."/>
            <person name="Messing J."/>
            <person name="Nelson A.B."/>
            <person name="Fuks G."/>
            <person name="Kavchok S."/>
            <person name="Keizer G."/>
            <person name="Linton E."/>
            <person name="Llaca V."/>
            <person name="Song R."/>
            <person name="Tanyolac B."/>
            <person name="Young S."/>
            <person name="Ho-Il K."/>
            <person name="Hahn J.H."/>
            <person name="Sangsakoo G."/>
            <person name="Vanavichit A."/>
            <person name="de Mattos Luiz.A.T."/>
            <person name="Zimmer P.D."/>
            <person name="Malone G."/>
            <person name="Dellagostin O."/>
            <person name="de Oliveira A.C."/>
            <person name="Bevan M."/>
            <person name="Bancroft I."/>
            <person name="Minx P."/>
            <person name="Cordum H."/>
            <person name="Wilson R."/>
            <person name="Cheng Z."/>
            <person name="Jin W."/>
            <person name="Jiang J."/>
            <person name="Leong S.A."/>
            <person name="Iwama H."/>
            <person name="Gojobori T."/>
            <person name="Itoh T."/>
            <person name="Niimura Y."/>
            <person name="Fujii Y."/>
            <person name="Habara T."/>
            <person name="Sakai H."/>
            <person name="Sato Y."/>
            <person name="Wilson G."/>
            <person name="Kumar K."/>
            <person name="McCouch S."/>
            <person name="Juretic N."/>
            <person name="Hoen D."/>
            <person name="Wright S."/>
            <person name="Bruskiewich R."/>
            <person name="Bureau T."/>
            <person name="Miyao A."/>
            <person name="Hirochika H."/>
            <person name="Nishikawa T."/>
            <person name="Kadowaki K."/>
            <person name="Sugiura M."/>
            <person name="Burr B."/>
            <person name="Sasaki T."/>
        </authorList>
    </citation>
    <scope>NUCLEOTIDE SEQUENCE [LARGE SCALE GENOMIC DNA]</scope>
    <source>
        <strain evidence="4">cv. Nipponbare</strain>
    </source>
</reference>
<feature type="compositionally biased region" description="Acidic residues" evidence="1">
    <location>
        <begin position="20"/>
        <end position="39"/>
    </location>
</feature>
<evidence type="ECO:0000313" key="2">
    <source>
        <dbReference type="EMBL" id="AAM92795.1"/>
    </source>
</evidence>
<gene>
    <name evidence="2" type="primary">OSJNBb0086I08.1</name>
    <name evidence="3" type="ORF">OSJNBb0009C07.23</name>
</gene>
<evidence type="ECO:0000256" key="1">
    <source>
        <dbReference type="SAM" id="MobiDB-lite"/>
    </source>
</evidence>
<dbReference type="AlphaFoldDB" id="Q7G4S6"/>
<feature type="region of interest" description="Disordered" evidence="1">
    <location>
        <begin position="1"/>
        <end position="58"/>
    </location>
</feature>
<reference evidence="2" key="1">
    <citation type="submission" date="2002-08" db="EMBL/GenBank/DDBJ databases">
        <authorList>
            <person name="Buell R."/>
        </authorList>
    </citation>
    <scope>NUCLEOTIDE SEQUENCE</scope>
</reference>
<protein>
    <submittedName>
        <fullName evidence="2">Uncharacterized protein</fullName>
    </submittedName>
</protein>
<proteinExistence type="predicted"/>
<dbReference type="EMBL" id="AC105744">
    <property type="protein sequence ID" value="AAN04988.1"/>
    <property type="molecule type" value="Genomic_DNA"/>
</dbReference>
<evidence type="ECO:0000313" key="4">
    <source>
        <dbReference type="Proteomes" id="UP000000763"/>
    </source>
</evidence>
<dbReference type="Proteomes" id="UP000000763">
    <property type="component" value="Chromosome 10"/>
</dbReference>
<accession>Q7G4S6</accession>
<reference evidence="3" key="4">
    <citation type="submission" date="2006-11" db="EMBL/GenBank/DDBJ databases">
        <title>.</title>
        <authorList>
            <person name="Buell C."/>
            <person name="Yuan Q."/>
            <person name="Ouyang S."/>
            <person name="Liu J."/>
            <person name="Wang A."/>
            <person name="Maiti R."/>
            <person name="Lin H."/>
            <person name="Zhu W."/>
            <person name="Hamilton J."/>
            <person name="Jones K."/>
            <person name="Tallon L."/>
            <person name="Feldblyum T."/>
            <person name="Tsitrin T."/>
            <person name="Bera J."/>
            <person name="Kim M."/>
            <person name="Jin S."/>
            <person name="Fadrosh D."/>
            <person name="Vuong H."/>
            <person name="Overton II L."/>
            <person name="Reardon M."/>
            <person name="Weaver B."/>
            <person name="Johri S."/>
            <person name="Lewis M."/>
            <person name="Utterback T."/>
            <person name="Van Aken S."/>
            <person name="Wortman J."/>
            <person name="Haas B."/>
            <person name="Koo H."/>
            <person name="Zismann V."/>
            <person name="Hsiao J."/>
            <person name="Iobst S."/>
            <person name="de Vazeilles A."/>
            <person name="White O."/>
            <person name="Salzberg S."/>
            <person name="Fraser C."/>
        </authorList>
    </citation>
    <scope>NUCLEOTIDE SEQUENCE</scope>
</reference>
<dbReference type="EMBL" id="AC105746">
    <property type="protein sequence ID" value="AAM92795.1"/>
    <property type="molecule type" value="Genomic_DNA"/>
</dbReference>
<sequence>MEDEDGTDRRELSTAAPLLLEEEDEERQELMEDDEGDEQEEHHHHGAKLRTTAEAPPYGHGVAEDYWWRDVPVRLPGVSCGAVLALVDYEATPAWWSSRAVLASLRAADSGWLRDDVG</sequence>
<reference evidence="4" key="5">
    <citation type="journal article" date="2008" name="Nucleic Acids Res.">
        <title>The rice annotation project database (RAP-DB): 2008 update.</title>
        <authorList>
            <consortium name="The rice annotation project (RAP)"/>
        </authorList>
    </citation>
    <scope>GENOME REANNOTATION</scope>
    <source>
        <strain evidence="4">cv. Nipponbare</strain>
    </source>
</reference>
<evidence type="ECO:0000313" key="3">
    <source>
        <dbReference type="EMBL" id="AAN04988.1"/>
    </source>
</evidence>
<reference evidence="2" key="3">
    <citation type="submission" date="2006-01" db="EMBL/GenBank/DDBJ databases">
        <title>Oryza sativa chromosome 10 BAC OSJNBb0086I08 genomic sequence.</title>
        <authorList>
            <person name="Buell C.R."/>
            <person name="Yuan Q."/>
            <person name="Ouyang S."/>
            <person name="Liu J."/>
            <person name="Gansberger K."/>
            <person name="Kim M.M."/>
            <person name="Overton II L.L."/>
            <person name="Bera J.J."/>
            <person name="Tsitrin T."/>
            <person name="Krol M.I."/>
            <person name="Jarrahi B.B."/>
            <person name="Jin S.S."/>
            <person name="Koo H."/>
            <person name="Zismann V."/>
            <person name="Hsiao J."/>
            <person name="Blunt S."/>
            <person name="Vanaken S.S."/>
            <person name="Utterback T.T."/>
            <person name="Feldblyum T.V."/>
            <person name="Yang Q.Q."/>
            <person name="Haas B.J."/>
            <person name="Suh B.B."/>
            <person name="Peterson J.J."/>
            <person name="Quackenbush J."/>
            <person name="White O."/>
            <person name="Salzberg S.L."/>
            <person name="Fraser C.M."/>
        </authorList>
    </citation>
    <scope>NUCLEOTIDE SEQUENCE</scope>
</reference>
<organism evidence="2 4">
    <name type="scientific">Oryza sativa subsp. japonica</name>
    <name type="common">Rice</name>
    <dbReference type="NCBI Taxonomy" id="39947"/>
    <lineage>
        <taxon>Eukaryota</taxon>
        <taxon>Viridiplantae</taxon>
        <taxon>Streptophyta</taxon>
        <taxon>Embryophyta</taxon>
        <taxon>Tracheophyta</taxon>
        <taxon>Spermatophyta</taxon>
        <taxon>Magnoliopsida</taxon>
        <taxon>Liliopsida</taxon>
        <taxon>Poales</taxon>
        <taxon>Poaceae</taxon>
        <taxon>BOP clade</taxon>
        <taxon>Oryzoideae</taxon>
        <taxon>Oryzeae</taxon>
        <taxon>Oryzinae</taxon>
        <taxon>Oryza</taxon>
        <taxon>Oryza sativa</taxon>
    </lineage>
</organism>